<feature type="region of interest" description="Disordered" evidence="1">
    <location>
        <begin position="205"/>
        <end position="240"/>
    </location>
</feature>
<feature type="compositionally biased region" description="Pro residues" evidence="1">
    <location>
        <begin position="205"/>
        <end position="216"/>
    </location>
</feature>
<name>A0A5C3LQJ6_9AGAR</name>
<organism evidence="2 3">
    <name type="scientific">Crucibulum laeve</name>
    <dbReference type="NCBI Taxonomy" id="68775"/>
    <lineage>
        <taxon>Eukaryota</taxon>
        <taxon>Fungi</taxon>
        <taxon>Dikarya</taxon>
        <taxon>Basidiomycota</taxon>
        <taxon>Agaricomycotina</taxon>
        <taxon>Agaricomycetes</taxon>
        <taxon>Agaricomycetidae</taxon>
        <taxon>Agaricales</taxon>
        <taxon>Agaricineae</taxon>
        <taxon>Nidulariaceae</taxon>
        <taxon>Crucibulum</taxon>
    </lineage>
</organism>
<keyword evidence="3" id="KW-1185">Reference proteome</keyword>
<evidence type="ECO:0000313" key="2">
    <source>
        <dbReference type="EMBL" id="TFK34583.1"/>
    </source>
</evidence>
<feature type="region of interest" description="Disordered" evidence="1">
    <location>
        <begin position="1"/>
        <end position="23"/>
    </location>
</feature>
<accession>A0A5C3LQJ6</accession>
<dbReference type="Proteomes" id="UP000308652">
    <property type="component" value="Unassembled WGS sequence"/>
</dbReference>
<evidence type="ECO:0000256" key="1">
    <source>
        <dbReference type="SAM" id="MobiDB-lite"/>
    </source>
</evidence>
<protein>
    <submittedName>
        <fullName evidence="2">Uncharacterized protein</fullName>
    </submittedName>
</protein>
<dbReference type="EMBL" id="ML213630">
    <property type="protein sequence ID" value="TFK34583.1"/>
    <property type="molecule type" value="Genomic_DNA"/>
</dbReference>
<evidence type="ECO:0000313" key="3">
    <source>
        <dbReference type="Proteomes" id="UP000308652"/>
    </source>
</evidence>
<sequence length="240" mass="26822">MSYQYPTLRSPYDRPPEPQNYPPVILPLVEDHYGSHIPLTSQTGQHDPTCPHYPTKIPDRRTPCSCRNAHNEGTFNPQASVHISSRDHRHTEYQLNPPLNSSMYGPGASVPSRGPITRDSRTELYRSEHPTQSRVDAQNIPTHSALAPGWSDPTHPVNLAPVQAPGPPMNVPYMHGPASHHRPSDDPNVTSYQQYMPYPAGSPFNPPPFQNAPHFPPFYQTARPPAHEGRTPNMNFGAQR</sequence>
<reference evidence="2 3" key="1">
    <citation type="journal article" date="2019" name="Nat. Ecol. Evol.">
        <title>Megaphylogeny resolves global patterns of mushroom evolution.</title>
        <authorList>
            <person name="Varga T."/>
            <person name="Krizsan K."/>
            <person name="Foldi C."/>
            <person name="Dima B."/>
            <person name="Sanchez-Garcia M."/>
            <person name="Sanchez-Ramirez S."/>
            <person name="Szollosi G.J."/>
            <person name="Szarkandi J.G."/>
            <person name="Papp V."/>
            <person name="Albert L."/>
            <person name="Andreopoulos W."/>
            <person name="Angelini C."/>
            <person name="Antonin V."/>
            <person name="Barry K.W."/>
            <person name="Bougher N.L."/>
            <person name="Buchanan P."/>
            <person name="Buyck B."/>
            <person name="Bense V."/>
            <person name="Catcheside P."/>
            <person name="Chovatia M."/>
            <person name="Cooper J."/>
            <person name="Damon W."/>
            <person name="Desjardin D."/>
            <person name="Finy P."/>
            <person name="Geml J."/>
            <person name="Haridas S."/>
            <person name="Hughes K."/>
            <person name="Justo A."/>
            <person name="Karasinski D."/>
            <person name="Kautmanova I."/>
            <person name="Kiss B."/>
            <person name="Kocsube S."/>
            <person name="Kotiranta H."/>
            <person name="LaButti K.M."/>
            <person name="Lechner B.E."/>
            <person name="Liimatainen K."/>
            <person name="Lipzen A."/>
            <person name="Lukacs Z."/>
            <person name="Mihaltcheva S."/>
            <person name="Morgado L.N."/>
            <person name="Niskanen T."/>
            <person name="Noordeloos M.E."/>
            <person name="Ohm R.A."/>
            <person name="Ortiz-Santana B."/>
            <person name="Ovrebo C."/>
            <person name="Racz N."/>
            <person name="Riley R."/>
            <person name="Savchenko A."/>
            <person name="Shiryaev A."/>
            <person name="Soop K."/>
            <person name="Spirin V."/>
            <person name="Szebenyi C."/>
            <person name="Tomsovsky M."/>
            <person name="Tulloss R.E."/>
            <person name="Uehling J."/>
            <person name="Grigoriev I.V."/>
            <person name="Vagvolgyi C."/>
            <person name="Papp T."/>
            <person name="Martin F.M."/>
            <person name="Miettinen O."/>
            <person name="Hibbett D.S."/>
            <person name="Nagy L.G."/>
        </authorList>
    </citation>
    <scope>NUCLEOTIDE SEQUENCE [LARGE SCALE GENOMIC DNA]</scope>
    <source>
        <strain evidence="2 3">CBS 166.37</strain>
    </source>
</reference>
<gene>
    <name evidence="2" type="ORF">BDQ12DRAFT_726807</name>
</gene>
<proteinExistence type="predicted"/>
<dbReference type="AlphaFoldDB" id="A0A5C3LQJ6"/>